<evidence type="ECO:0000313" key="1">
    <source>
        <dbReference type="EMBL" id="PHM36598.1"/>
    </source>
</evidence>
<dbReference type="EMBL" id="NIBU01000013">
    <property type="protein sequence ID" value="PHM36598.1"/>
    <property type="molecule type" value="Genomic_DNA"/>
</dbReference>
<organism evidence="2 3">
    <name type="scientific">Xenorhabdus innexi</name>
    <dbReference type="NCBI Taxonomy" id="290109"/>
    <lineage>
        <taxon>Bacteria</taxon>
        <taxon>Pseudomonadati</taxon>
        <taxon>Pseudomonadota</taxon>
        <taxon>Gammaproteobacteria</taxon>
        <taxon>Enterobacterales</taxon>
        <taxon>Morganellaceae</taxon>
        <taxon>Xenorhabdus</taxon>
    </lineage>
</organism>
<sequence>MLTFNKRRKNIENMLNCLLHHPAIKEKSHKNVINILIGWDKEHKDLVENIINVSSEFPFLNISSLSLDITPSDKLIKEIELCDLYVFFYLSSTVKPFKSSGPEFLSAIRKVMRENWRKSVLFKDYGMHFYEAFSEELDLIKSRNNTLIHLANNSQKVTYQQSDKLALTATLGKNQSWTSIDGIGNYDLTPGEIATKLHKLEGSISFSGAFLSTIPFAIKYGVVRDFFNLKIKNSKIVDFSCHSAEFSKDFDKYLSTNPSNSTIEEFGIGTNCGVKGLYGLNAGFEERHPGLHLGLGGGELGSHHLDLIFQGGKLFFDNTVVVDNNKFTI</sequence>
<name>A0A1N6MWA5_9GAMM</name>
<accession>A0A1N6MWA5</accession>
<reference evidence="3" key="1">
    <citation type="submission" date="2016-12" db="EMBL/GenBank/DDBJ databases">
        <authorList>
            <person name="Gaudriault S."/>
        </authorList>
    </citation>
    <scope>NUCLEOTIDE SEQUENCE [LARGE SCALE GENOMIC DNA]</scope>
    <source>
        <strain evidence="3">HGB1681 (deposited as PTA-6826 in the American Type Culture Collection)</strain>
    </source>
</reference>
<protein>
    <submittedName>
        <fullName evidence="2">Putative Similarities with aminopeptidase</fullName>
    </submittedName>
</protein>
<reference evidence="2" key="2">
    <citation type="submission" date="2016-12" db="EMBL/GenBank/DDBJ databases">
        <authorList>
            <person name="Song W.-J."/>
            <person name="Kurnit D.M."/>
        </authorList>
    </citation>
    <scope>NUCLEOTIDE SEQUENCE [LARGE SCALE GENOMIC DNA]</scope>
    <source>
        <strain evidence="2">HGB1681</strain>
    </source>
</reference>
<keyword evidence="2" id="KW-0645">Protease</keyword>
<dbReference type="SUPFAM" id="SSF144052">
    <property type="entry name" value="Thermophilic metalloprotease-like"/>
    <property type="match status" value="1"/>
</dbReference>
<keyword evidence="4" id="KW-1185">Reference proteome</keyword>
<dbReference type="EMBL" id="FTLG01000085">
    <property type="protein sequence ID" value="SIP73145.1"/>
    <property type="molecule type" value="Genomic_DNA"/>
</dbReference>
<evidence type="ECO:0000313" key="3">
    <source>
        <dbReference type="Proteomes" id="UP000196435"/>
    </source>
</evidence>
<dbReference type="Proteomes" id="UP000196435">
    <property type="component" value="Unassembled WGS sequence"/>
</dbReference>
<evidence type="ECO:0000313" key="4">
    <source>
        <dbReference type="Proteomes" id="UP000224871"/>
    </source>
</evidence>
<evidence type="ECO:0000313" key="2">
    <source>
        <dbReference type="EMBL" id="SIP73145.1"/>
    </source>
</evidence>
<reference evidence="1 4" key="3">
    <citation type="journal article" date="2017" name="Nat. Microbiol.">
        <title>Natural product diversity associated with the nematode symbionts Photorhabdus and Xenorhabdus.</title>
        <authorList>
            <person name="Tobias N.J."/>
            <person name="Wolff H."/>
            <person name="Djahanschiri B."/>
            <person name="Grundmann F."/>
            <person name="Kronenwerth M."/>
            <person name="Shi Y.M."/>
            <person name="Simonyi S."/>
            <person name="Grun P."/>
            <person name="Shapiro-Ilan D."/>
            <person name="Pidot S.J."/>
            <person name="Stinear T.P."/>
            <person name="Ebersberger I."/>
            <person name="Bode H.B."/>
        </authorList>
    </citation>
    <scope>NUCLEOTIDE SEQUENCE [LARGE SCALE GENOMIC DNA]</scope>
    <source>
        <strain evidence="1 4">DSM 16336</strain>
    </source>
</reference>
<dbReference type="AlphaFoldDB" id="A0A1N6MWA5"/>
<proteinExistence type="predicted"/>
<keyword evidence="2" id="KW-0031">Aminopeptidase</keyword>
<dbReference type="RefSeq" id="WP_211286005.1">
    <property type="nucleotide sequence ID" value="NZ_CAWNQC010000035.1"/>
</dbReference>
<dbReference type="Proteomes" id="UP000224871">
    <property type="component" value="Unassembled WGS sequence"/>
</dbReference>
<keyword evidence="2" id="KW-0378">Hydrolase</keyword>
<gene>
    <name evidence="1" type="ORF">Xinn_01541</name>
    <name evidence="2" type="ORF">XIS1_1750037</name>
</gene>
<dbReference type="GO" id="GO:0004177">
    <property type="term" value="F:aminopeptidase activity"/>
    <property type="evidence" value="ECO:0007669"/>
    <property type="project" value="UniProtKB-KW"/>
</dbReference>